<sequence>MAKEAEIVAQINIDLKTVQLSSKRFQKGRFSGIAELITKVDGDTRQTVPAIIDNNGNETILSIDEKYPFQLYHRHIASTVEEVDPSEQFGDLVFRQETAQMLMVVTGDRKRLKLTKEEIITGIMLGMPLELGSSFLTANSLDNASIIPGDQNLDREDAWNTEYNTEFVRLKPEMIFFTFSYAIQTRVKFDCIEICA</sequence>
<evidence type="ECO:0000313" key="1">
    <source>
        <dbReference type="EMBL" id="KKN74674.1"/>
    </source>
</evidence>
<proteinExistence type="predicted"/>
<gene>
    <name evidence="1" type="ORF">LCGC14_0388760</name>
</gene>
<dbReference type="EMBL" id="LAZR01000322">
    <property type="protein sequence ID" value="KKN74674.1"/>
    <property type="molecule type" value="Genomic_DNA"/>
</dbReference>
<organism evidence="1">
    <name type="scientific">marine sediment metagenome</name>
    <dbReference type="NCBI Taxonomy" id="412755"/>
    <lineage>
        <taxon>unclassified sequences</taxon>
        <taxon>metagenomes</taxon>
        <taxon>ecological metagenomes</taxon>
    </lineage>
</organism>
<dbReference type="AlphaFoldDB" id="A0A0F9T609"/>
<reference evidence="1" key="1">
    <citation type="journal article" date="2015" name="Nature">
        <title>Complex archaea that bridge the gap between prokaryotes and eukaryotes.</title>
        <authorList>
            <person name="Spang A."/>
            <person name="Saw J.H."/>
            <person name="Jorgensen S.L."/>
            <person name="Zaremba-Niedzwiedzka K."/>
            <person name="Martijn J."/>
            <person name="Lind A.E."/>
            <person name="van Eijk R."/>
            <person name="Schleper C."/>
            <person name="Guy L."/>
            <person name="Ettema T.J."/>
        </authorList>
    </citation>
    <scope>NUCLEOTIDE SEQUENCE</scope>
</reference>
<protein>
    <submittedName>
        <fullName evidence="1">Uncharacterized protein</fullName>
    </submittedName>
</protein>
<name>A0A0F9T609_9ZZZZ</name>
<comment type="caution">
    <text evidence="1">The sequence shown here is derived from an EMBL/GenBank/DDBJ whole genome shotgun (WGS) entry which is preliminary data.</text>
</comment>
<accession>A0A0F9T609</accession>